<dbReference type="AlphaFoldDB" id="A0AAJ5UVS0"/>
<dbReference type="Pfam" id="PF13787">
    <property type="entry name" value="HXXEE"/>
    <property type="match status" value="1"/>
</dbReference>
<accession>A0AAJ5UVS0</accession>
<dbReference type="InterPro" id="IPR025671">
    <property type="entry name" value="HXXEE"/>
</dbReference>
<sequence length="177" mass="20612">MDWLNVQTLIWLFPIIFIIHDFEEIIMIEKWLHHNRHKLYERLPPKIADKVVKQFSMTTAQFAVAVLFIFLFVSLSTILANQYFINGVALTFYFFTSVTLVFFIHAFTHIGQSIFFRSITPGAITSAIIIIPYSIILFKSLFNSGIITWHIILISLPFGLLFFPIVFTAHWLGKRVI</sequence>
<dbReference type="Proteomes" id="UP001219585">
    <property type="component" value="Chromosome"/>
</dbReference>
<name>A0AAJ5UVS0_9BACI</name>
<evidence type="ECO:0000313" key="3">
    <source>
        <dbReference type="Proteomes" id="UP001219585"/>
    </source>
</evidence>
<reference evidence="2" key="1">
    <citation type="submission" date="2022-11" db="EMBL/GenBank/DDBJ databases">
        <title>Lysinibacillus irui.</title>
        <authorList>
            <person name="Akintayo S.O."/>
        </authorList>
    </citation>
    <scope>NUCLEOTIDE SEQUENCE</scope>
    <source>
        <strain evidence="2">IRB4-01</strain>
    </source>
</reference>
<evidence type="ECO:0000313" key="2">
    <source>
        <dbReference type="EMBL" id="WDV08743.1"/>
    </source>
</evidence>
<dbReference type="EMBL" id="CP113527">
    <property type="protein sequence ID" value="WDV08743.1"/>
    <property type="molecule type" value="Genomic_DNA"/>
</dbReference>
<evidence type="ECO:0000256" key="1">
    <source>
        <dbReference type="SAM" id="Phobius"/>
    </source>
</evidence>
<feature type="transmembrane region" description="Helical" evidence="1">
    <location>
        <begin position="90"/>
        <end position="107"/>
    </location>
</feature>
<feature type="transmembrane region" description="Helical" evidence="1">
    <location>
        <begin position="6"/>
        <end position="28"/>
    </location>
</feature>
<protein>
    <submittedName>
        <fullName evidence="2">HXXEE domain-containing protein</fullName>
    </submittedName>
</protein>
<dbReference type="KEGG" id="liu:OU989_09800"/>
<gene>
    <name evidence="2" type="ORF">OU989_09800</name>
</gene>
<organism evidence="2 3">
    <name type="scientific">Lysinibacillus irui</name>
    <dbReference type="NCBI Taxonomy" id="2998077"/>
    <lineage>
        <taxon>Bacteria</taxon>
        <taxon>Bacillati</taxon>
        <taxon>Bacillota</taxon>
        <taxon>Bacilli</taxon>
        <taxon>Bacillales</taxon>
        <taxon>Bacillaceae</taxon>
        <taxon>Lysinibacillus</taxon>
    </lineage>
</organism>
<keyword evidence="1" id="KW-0812">Transmembrane</keyword>
<feature type="transmembrane region" description="Helical" evidence="1">
    <location>
        <begin position="114"/>
        <end position="135"/>
    </location>
</feature>
<feature type="transmembrane region" description="Helical" evidence="1">
    <location>
        <begin position="62"/>
        <end position="84"/>
    </location>
</feature>
<proteinExistence type="predicted"/>
<keyword evidence="1" id="KW-0472">Membrane</keyword>
<dbReference type="RefSeq" id="WP_274796951.1">
    <property type="nucleotide sequence ID" value="NZ_CP113527.1"/>
</dbReference>
<keyword evidence="1" id="KW-1133">Transmembrane helix</keyword>
<feature type="transmembrane region" description="Helical" evidence="1">
    <location>
        <begin position="147"/>
        <end position="172"/>
    </location>
</feature>